<proteinExistence type="inferred from homology"/>
<feature type="binding site" evidence="18">
    <location>
        <position position="297"/>
    </location>
    <ligand>
        <name>Mg(2+)</name>
        <dbReference type="ChEBI" id="CHEBI:18420"/>
    </ligand>
</feature>
<dbReference type="GO" id="GO:0003977">
    <property type="term" value="F:UDP-N-acetylglucosamine diphosphorylase activity"/>
    <property type="evidence" value="ECO:0007669"/>
    <property type="project" value="UniProtKB-UniRule"/>
</dbReference>
<dbReference type="GO" id="GO:0000902">
    <property type="term" value="P:cell morphogenesis"/>
    <property type="evidence" value="ECO:0007669"/>
    <property type="project" value="UniProtKB-UniRule"/>
</dbReference>
<dbReference type="EMBL" id="WLYK01000001">
    <property type="protein sequence ID" value="MTD12733.1"/>
    <property type="molecule type" value="Genomic_DNA"/>
</dbReference>
<comment type="function">
    <text evidence="17 18">Catalyzes the last two sequential reactions in the de novo biosynthetic pathway for UDP-N-acetylglucosamine (UDP-GlcNAc). The C-terminal domain catalyzes the transfer of acetyl group from acetyl coenzyme A to glucosamine-1-phosphate (GlcN-1-P) to produce N-acetylglucosamine-1-phosphate (GlcNAc-1-P), which is converted into UDP-GlcNAc by the transfer of uridine 5-monophosphate (from uridine 5-triphosphate), a reaction catalyzed by the N-terminal domain.</text>
</comment>
<feature type="binding site" evidence="18">
    <location>
        <position position="449"/>
    </location>
    <ligand>
        <name>acetyl-CoA</name>
        <dbReference type="ChEBI" id="CHEBI:57288"/>
    </ligand>
</feature>
<feature type="binding site" evidence="18">
    <location>
        <position position="509"/>
    </location>
    <ligand>
        <name>acetyl-CoA</name>
        <dbReference type="ChEBI" id="CHEBI:57288"/>
    </ligand>
</feature>
<evidence type="ECO:0000256" key="6">
    <source>
        <dbReference type="ARBA" id="ARBA00022695"/>
    </source>
</evidence>
<evidence type="ECO:0000313" key="22">
    <source>
        <dbReference type="Proteomes" id="UP000460221"/>
    </source>
</evidence>
<feature type="binding site" evidence="18">
    <location>
        <position position="446"/>
    </location>
    <ligand>
        <name>UDP-N-acetyl-alpha-D-glucosamine</name>
        <dbReference type="ChEBI" id="CHEBI:57705"/>
    </ligand>
</feature>
<dbReference type="NCBIfam" id="NF010932">
    <property type="entry name" value="PRK14352.1"/>
    <property type="match status" value="1"/>
</dbReference>
<dbReference type="GO" id="GO:0009252">
    <property type="term" value="P:peptidoglycan biosynthetic process"/>
    <property type="evidence" value="ECO:0007669"/>
    <property type="project" value="UniProtKB-UniRule"/>
</dbReference>
<comment type="catalytic activity">
    <reaction evidence="16 18">
        <text>N-acetyl-alpha-D-glucosamine 1-phosphate + UTP + H(+) = UDP-N-acetyl-alpha-D-glucosamine + diphosphate</text>
        <dbReference type="Rhea" id="RHEA:13509"/>
        <dbReference type="ChEBI" id="CHEBI:15378"/>
        <dbReference type="ChEBI" id="CHEBI:33019"/>
        <dbReference type="ChEBI" id="CHEBI:46398"/>
        <dbReference type="ChEBI" id="CHEBI:57705"/>
        <dbReference type="ChEBI" id="CHEBI:57776"/>
        <dbReference type="EC" id="2.7.7.23"/>
    </reaction>
</comment>
<dbReference type="Gene3D" id="2.160.10.10">
    <property type="entry name" value="Hexapeptide repeat proteins"/>
    <property type="match status" value="1"/>
</dbReference>
<comment type="catalytic activity">
    <reaction evidence="15 18">
        <text>alpha-D-glucosamine 1-phosphate + acetyl-CoA = N-acetyl-alpha-D-glucosamine 1-phosphate + CoA + H(+)</text>
        <dbReference type="Rhea" id="RHEA:13725"/>
        <dbReference type="ChEBI" id="CHEBI:15378"/>
        <dbReference type="ChEBI" id="CHEBI:57287"/>
        <dbReference type="ChEBI" id="CHEBI:57288"/>
        <dbReference type="ChEBI" id="CHEBI:57776"/>
        <dbReference type="ChEBI" id="CHEBI:58516"/>
        <dbReference type="EC" id="2.3.1.157"/>
    </reaction>
</comment>
<feature type="binding site" evidence="18">
    <location>
        <position position="492"/>
    </location>
    <ligand>
        <name>acetyl-CoA</name>
        <dbReference type="ChEBI" id="CHEBI:57288"/>
    </ligand>
</feature>
<evidence type="ECO:0000256" key="3">
    <source>
        <dbReference type="ARBA" id="ARBA00007947"/>
    </source>
</evidence>
<dbReference type="Pfam" id="PF00132">
    <property type="entry name" value="Hexapep"/>
    <property type="match status" value="2"/>
</dbReference>
<dbReference type="PANTHER" id="PTHR43584:SF3">
    <property type="entry name" value="BIFUNCTIONAL PROTEIN GLMU"/>
    <property type="match status" value="1"/>
</dbReference>
<dbReference type="InterPro" id="IPR005882">
    <property type="entry name" value="Bifunctional_GlmU"/>
</dbReference>
<evidence type="ECO:0000256" key="2">
    <source>
        <dbReference type="ARBA" id="ARBA00007707"/>
    </source>
</evidence>
<feature type="binding site" evidence="18">
    <location>
        <position position="420"/>
    </location>
    <ligand>
        <name>UDP-N-acetyl-alpha-D-glucosamine</name>
        <dbReference type="ChEBI" id="CHEBI:57705"/>
    </ligand>
</feature>
<keyword evidence="13 18" id="KW-0012">Acyltransferase</keyword>
<dbReference type="Pfam" id="PF12804">
    <property type="entry name" value="NTP_transf_3"/>
    <property type="match status" value="1"/>
</dbReference>
<evidence type="ECO:0000256" key="16">
    <source>
        <dbReference type="ARBA" id="ARBA00048493"/>
    </source>
</evidence>
<feature type="region of interest" description="Pyrophosphorylase" evidence="18">
    <location>
        <begin position="1"/>
        <end position="299"/>
    </location>
</feature>
<dbReference type="GO" id="GO:0008360">
    <property type="term" value="P:regulation of cell shape"/>
    <property type="evidence" value="ECO:0007669"/>
    <property type="project" value="UniProtKB-KW"/>
</dbReference>
<evidence type="ECO:0000256" key="19">
    <source>
        <dbReference type="SAM" id="MobiDB-lite"/>
    </source>
</evidence>
<name>A0A7K1FHG9_9ACTN</name>
<feature type="binding site" evidence="18">
    <location>
        <position position="89"/>
    </location>
    <ligand>
        <name>UDP-N-acetyl-alpha-D-glucosamine</name>
        <dbReference type="ChEBI" id="CHEBI:57705"/>
    </ligand>
</feature>
<feature type="compositionally biased region" description="Low complexity" evidence="19">
    <location>
        <begin position="526"/>
        <end position="537"/>
    </location>
</feature>
<accession>A0A7K1FHG9</accession>
<dbReference type="GO" id="GO:0006048">
    <property type="term" value="P:UDP-N-acetylglucosamine biosynthetic process"/>
    <property type="evidence" value="ECO:0007669"/>
    <property type="project" value="UniProtKB-UniPathway"/>
</dbReference>
<feature type="region of interest" description="N-acetyltransferase" evidence="18">
    <location>
        <begin position="321"/>
        <end position="557"/>
    </location>
</feature>
<feature type="binding site" evidence="18">
    <location>
        <position position="297"/>
    </location>
    <ligand>
        <name>UDP-N-acetyl-alpha-D-glucosamine</name>
        <dbReference type="ChEBI" id="CHEBI:57705"/>
    </ligand>
</feature>
<dbReference type="CDD" id="cd02540">
    <property type="entry name" value="GT2_GlmU_N_bac"/>
    <property type="match status" value="1"/>
</dbReference>
<dbReference type="InterPro" id="IPR011004">
    <property type="entry name" value="Trimer_LpxA-like_sf"/>
</dbReference>
<evidence type="ECO:0000256" key="9">
    <source>
        <dbReference type="ARBA" id="ARBA00022842"/>
    </source>
</evidence>
<feature type="region of interest" description="Disordered" evidence="19">
    <location>
        <begin position="1"/>
        <end position="69"/>
    </location>
</feature>
<feature type="binding site" evidence="18">
    <location>
        <position position="142"/>
    </location>
    <ligand>
        <name>UDP-N-acetyl-alpha-D-glucosamine</name>
        <dbReference type="ChEBI" id="CHEBI:57705"/>
    </ligand>
</feature>
<sequence>MVAHSPGPAAPRTGASIAIGPDRHSCPGSRSGRRRSVRTRRAGLPTGGTSNAGGPRVPTPPADPTNPRVGTVVVLAAGAGTRMRSRIPKVLHPVAGRPLLWHAVTAAAALQPDDLVAVVGHGREQVSAYLTGEHPGVRIAVQEVQLGTGHAVASALQDVPDPSGTVLVTYGDTPLLRPETLQALVRDHAAGGRAVTVLTAEVADPTGYGRIVRDADGAFAAIVEHRDATVEQRAVREINSGVYAFDGPTLARLLPQLTAANAQGERYLTDVIGLAVAEGAAVGTVSAEDPQDTEGVNDRVQLAAMSRALNDRIVREHQLAGVTVLDPATTWIHSGVTIGADTVIRPGSSIEAGTVIGEGCDIGPDTTLSACVVGDGATVLRSHCSGAHIGPDATVGPFTFLRPDARLLEGAKAGAYVEIKKSTIGAGSKVPHLSYVGDATVGTGANIGAGTITANYDGVGKYATTIGDHAFVGTNTTLIAPVTVADGAFVAAGSTITDDVPPGDLAVARGRQRNVDGWVTDRRPDSPAARAAAGQPTAPSPEVTTPEVTAAGEDHRP</sequence>
<dbReference type="GO" id="GO:0009245">
    <property type="term" value="P:lipid A biosynthetic process"/>
    <property type="evidence" value="ECO:0007669"/>
    <property type="project" value="UniProtKB-UniRule"/>
</dbReference>
<dbReference type="InterPro" id="IPR038009">
    <property type="entry name" value="GlmU_C_LbH"/>
</dbReference>
<gene>
    <name evidence="18 21" type="primary">glmU</name>
    <name evidence="21" type="ORF">GIS00_02070</name>
</gene>
<feature type="binding site" evidence="18">
    <location>
        <begin position="455"/>
        <end position="456"/>
    </location>
    <ligand>
        <name>acetyl-CoA</name>
        <dbReference type="ChEBI" id="CHEBI:57288"/>
    </ligand>
</feature>
<dbReference type="GO" id="GO:0071555">
    <property type="term" value="P:cell wall organization"/>
    <property type="evidence" value="ECO:0007669"/>
    <property type="project" value="UniProtKB-KW"/>
</dbReference>
<dbReference type="EC" id="2.3.1.157" evidence="18"/>
<dbReference type="PROSITE" id="PS00101">
    <property type="entry name" value="HEXAPEP_TRANSFERASES"/>
    <property type="match status" value="1"/>
</dbReference>
<evidence type="ECO:0000256" key="7">
    <source>
        <dbReference type="ARBA" id="ARBA00022723"/>
    </source>
</evidence>
<dbReference type="NCBIfam" id="TIGR01173">
    <property type="entry name" value="glmU"/>
    <property type="match status" value="1"/>
</dbReference>
<feature type="domain" description="MobA-like NTP transferase" evidence="20">
    <location>
        <begin position="72"/>
        <end position="208"/>
    </location>
</feature>
<dbReference type="GO" id="GO:0019134">
    <property type="term" value="F:glucosamine-1-phosphate N-acetyltransferase activity"/>
    <property type="evidence" value="ECO:0007669"/>
    <property type="project" value="UniProtKB-UniRule"/>
</dbReference>
<dbReference type="SUPFAM" id="SSF53448">
    <property type="entry name" value="Nucleotide-diphospho-sugar transferases"/>
    <property type="match status" value="1"/>
</dbReference>
<dbReference type="InterPro" id="IPR018357">
    <property type="entry name" value="Hexapep_transf_CS"/>
</dbReference>
<comment type="similarity">
    <text evidence="3 18">In the N-terminal section; belongs to the N-acetylglucosamine-1-phosphate uridyltransferase family.</text>
</comment>
<keyword evidence="7 18" id="KW-0479">Metal-binding</keyword>
<comment type="cofactor">
    <cofactor evidence="18">
        <name>Mg(2+)</name>
        <dbReference type="ChEBI" id="CHEBI:18420"/>
    </cofactor>
    <text evidence="18">Binds 1 Mg(2+) ion per subunit.</text>
</comment>
<keyword evidence="11 18" id="KW-0573">Peptidoglycan synthesis</keyword>
<dbReference type="AlphaFoldDB" id="A0A7K1FHG9"/>
<dbReference type="GO" id="GO:0005737">
    <property type="term" value="C:cytoplasm"/>
    <property type="evidence" value="ECO:0007669"/>
    <property type="project" value="UniProtKB-SubCell"/>
</dbReference>
<feature type="binding site" evidence="18">
    <location>
        <begin position="170"/>
        <end position="172"/>
    </location>
    <ligand>
        <name>UDP-N-acetyl-alpha-D-glucosamine</name>
        <dbReference type="ChEBI" id="CHEBI:57705"/>
    </ligand>
</feature>
<dbReference type="InterPro" id="IPR001451">
    <property type="entry name" value="Hexapep"/>
</dbReference>
<dbReference type="InterPro" id="IPR029044">
    <property type="entry name" value="Nucleotide-diphossugar_trans"/>
</dbReference>
<keyword evidence="14 18" id="KW-0961">Cell wall biogenesis/degradation</keyword>
<dbReference type="InterPro" id="IPR050065">
    <property type="entry name" value="GlmU-like"/>
</dbReference>
<feature type="active site" description="Proton acceptor" evidence="18">
    <location>
        <position position="432"/>
    </location>
</feature>
<evidence type="ECO:0000256" key="10">
    <source>
        <dbReference type="ARBA" id="ARBA00022960"/>
    </source>
</evidence>
<evidence type="ECO:0000256" key="1">
    <source>
        <dbReference type="ARBA" id="ARBA00004496"/>
    </source>
</evidence>
<feature type="binding site" evidence="18">
    <location>
        <position position="239"/>
    </location>
    <ligand>
        <name>UDP-N-acetyl-alpha-D-glucosamine</name>
        <dbReference type="ChEBI" id="CHEBI:57705"/>
    </ligand>
</feature>
<keyword evidence="10 18" id="KW-0133">Cell shape</keyword>
<evidence type="ECO:0000256" key="13">
    <source>
        <dbReference type="ARBA" id="ARBA00023315"/>
    </source>
</evidence>
<evidence type="ECO:0000256" key="4">
    <source>
        <dbReference type="ARBA" id="ARBA00022490"/>
    </source>
</evidence>
<dbReference type="Proteomes" id="UP000460221">
    <property type="component" value="Unassembled WGS sequence"/>
</dbReference>
<feature type="binding site" evidence="18">
    <location>
        <begin position="147"/>
        <end position="148"/>
    </location>
    <ligand>
        <name>UDP-N-acetyl-alpha-D-glucosamine</name>
        <dbReference type="ChEBI" id="CHEBI:57705"/>
    </ligand>
</feature>
<evidence type="ECO:0000256" key="15">
    <source>
        <dbReference type="ARBA" id="ARBA00048247"/>
    </source>
</evidence>
<comment type="similarity">
    <text evidence="2 18">In the C-terminal section; belongs to the transferase hexapeptide repeat family.</text>
</comment>
<evidence type="ECO:0000313" key="21">
    <source>
        <dbReference type="EMBL" id="MTD12733.1"/>
    </source>
</evidence>
<dbReference type="GO" id="GO:0000287">
    <property type="term" value="F:magnesium ion binding"/>
    <property type="evidence" value="ECO:0007669"/>
    <property type="project" value="UniProtKB-UniRule"/>
</dbReference>
<evidence type="ECO:0000256" key="8">
    <source>
        <dbReference type="ARBA" id="ARBA00022737"/>
    </source>
</evidence>
<protein>
    <recommendedName>
        <fullName evidence="18">Bifunctional protein GlmU</fullName>
    </recommendedName>
    <domain>
        <recommendedName>
            <fullName evidence="18">UDP-N-acetylglucosamine pyrophosphorylase</fullName>
            <ecNumber evidence="18">2.7.7.23</ecNumber>
        </recommendedName>
        <alternativeName>
            <fullName evidence="18">N-acetylglucosamine-1-phosphate uridyltransferase</fullName>
        </alternativeName>
    </domain>
    <domain>
        <recommendedName>
            <fullName evidence="18">Glucosamine-1-phosphate N-acetyltransferase</fullName>
            <ecNumber evidence="18">2.3.1.157</ecNumber>
        </recommendedName>
    </domain>
</protein>
<comment type="caution">
    <text evidence="21">The sequence shown here is derived from an EMBL/GenBank/DDBJ whole genome shotgun (WGS) entry which is preliminary data.</text>
</comment>
<keyword evidence="5 18" id="KW-0808">Transferase</keyword>
<evidence type="ECO:0000256" key="14">
    <source>
        <dbReference type="ARBA" id="ARBA00023316"/>
    </source>
</evidence>
<keyword evidence="12 18" id="KW-0511">Multifunctional enzyme</keyword>
<feature type="region of interest" description="Disordered" evidence="19">
    <location>
        <begin position="516"/>
        <end position="557"/>
    </location>
</feature>
<dbReference type="GO" id="GO:0016020">
    <property type="term" value="C:membrane"/>
    <property type="evidence" value="ECO:0007669"/>
    <property type="project" value="GOC"/>
</dbReference>
<dbReference type="EC" id="2.7.7.23" evidence="18"/>
<feature type="binding site" evidence="18">
    <location>
        <position position="402"/>
    </location>
    <ligand>
        <name>UDP-N-acetyl-alpha-D-glucosamine</name>
        <dbReference type="ChEBI" id="CHEBI:57705"/>
    </ligand>
</feature>
<dbReference type="Gene3D" id="3.90.550.10">
    <property type="entry name" value="Spore Coat Polysaccharide Biosynthesis Protein SpsA, Chain A"/>
    <property type="match status" value="1"/>
</dbReference>
<keyword evidence="8 18" id="KW-0677">Repeat</keyword>
<evidence type="ECO:0000256" key="5">
    <source>
        <dbReference type="ARBA" id="ARBA00022679"/>
    </source>
</evidence>
<feature type="binding site" evidence="18">
    <location>
        <position position="224"/>
    </location>
    <ligand>
        <name>UDP-N-acetyl-alpha-D-glucosamine</name>
        <dbReference type="ChEBI" id="CHEBI:57705"/>
    </ligand>
</feature>
<feature type="binding site" evidence="18">
    <location>
        <position position="209"/>
    </location>
    <ligand>
        <name>UDP-N-acetyl-alpha-D-glucosamine</name>
        <dbReference type="ChEBI" id="CHEBI:57705"/>
    </ligand>
</feature>
<dbReference type="UniPathway" id="UPA00973"/>
<evidence type="ECO:0000256" key="17">
    <source>
        <dbReference type="ARBA" id="ARBA00049628"/>
    </source>
</evidence>
<dbReference type="CDD" id="cd03353">
    <property type="entry name" value="LbH_GlmU_C"/>
    <property type="match status" value="1"/>
</dbReference>
<evidence type="ECO:0000256" key="12">
    <source>
        <dbReference type="ARBA" id="ARBA00023268"/>
    </source>
</evidence>
<comment type="pathway">
    <text evidence="18">Nucleotide-sugar biosynthesis; UDP-N-acetyl-alpha-D-glucosamine biosynthesis; UDP-N-acetyl-alpha-D-glucosamine from N-acetyl-alpha-D-glucosamine 1-phosphate: step 1/1.</text>
</comment>
<feature type="region of interest" description="Linker" evidence="18">
    <location>
        <begin position="300"/>
        <end position="320"/>
    </location>
</feature>
<dbReference type="PANTHER" id="PTHR43584">
    <property type="entry name" value="NUCLEOTIDYL TRANSFERASE"/>
    <property type="match status" value="1"/>
</dbReference>
<keyword evidence="6 18" id="KW-0548">Nucleotidyltransferase</keyword>
<evidence type="ECO:0000259" key="20">
    <source>
        <dbReference type="Pfam" id="PF12804"/>
    </source>
</evidence>
<evidence type="ECO:0000256" key="11">
    <source>
        <dbReference type="ARBA" id="ARBA00022984"/>
    </source>
</evidence>
<feature type="binding site" evidence="18">
    <location>
        <begin position="75"/>
        <end position="78"/>
    </location>
    <ligand>
        <name>UDP-N-acetyl-alpha-D-glucosamine</name>
        <dbReference type="ChEBI" id="CHEBI:57705"/>
    </ligand>
</feature>
<comment type="caution">
    <text evidence="18">Lacks conserved residue(s) required for the propagation of feature annotation.</text>
</comment>
<comment type="pathway">
    <text evidence="18">Bacterial outer membrane biogenesis; LPS lipid A biosynthesis.</text>
</comment>
<dbReference type="SUPFAM" id="SSF51161">
    <property type="entry name" value="Trimeric LpxA-like enzymes"/>
    <property type="match status" value="1"/>
</dbReference>
<reference evidence="21 22" key="1">
    <citation type="submission" date="2019-11" db="EMBL/GenBank/DDBJ databases">
        <authorList>
            <person name="Jiang L.-Q."/>
        </authorList>
    </citation>
    <scope>NUCLEOTIDE SEQUENCE [LARGE SCALE GENOMIC DNA]</scope>
    <source>
        <strain evidence="21 22">YIM 132087</strain>
    </source>
</reference>
<comment type="subunit">
    <text evidence="18">Homotrimer.</text>
</comment>
<organism evidence="21 22">
    <name type="scientific">Nakamurella alba</name>
    <dbReference type="NCBI Taxonomy" id="2665158"/>
    <lineage>
        <taxon>Bacteria</taxon>
        <taxon>Bacillati</taxon>
        <taxon>Actinomycetota</taxon>
        <taxon>Actinomycetes</taxon>
        <taxon>Nakamurellales</taxon>
        <taxon>Nakamurellaceae</taxon>
        <taxon>Nakamurella</taxon>
    </lineage>
</organism>
<feature type="binding site" evidence="18">
    <location>
        <position position="172"/>
    </location>
    <ligand>
        <name>Mg(2+)</name>
        <dbReference type="ChEBI" id="CHEBI:18420"/>
    </ligand>
</feature>
<comment type="subcellular location">
    <subcellularLocation>
        <location evidence="1 18">Cytoplasm</location>
    </subcellularLocation>
</comment>
<dbReference type="UniPathway" id="UPA00113">
    <property type="reaction ID" value="UER00532"/>
</dbReference>
<keyword evidence="22" id="KW-1185">Reference proteome</keyword>
<feature type="compositionally biased region" description="Basic residues" evidence="19">
    <location>
        <begin position="31"/>
        <end position="41"/>
    </location>
</feature>
<dbReference type="HAMAP" id="MF_01631">
    <property type="entry name" value="GlmU"/>
    <property type="match status" value="1"/>
</dbReference>
<keyword evidence="4 18" id="KW-0963">Cytoplasm</keyword>
<feature type="binding site" evidence="18">
    <location>
        <position position="435"/>
    </location>
    <ligand>
        <name>UDP-N-acetyl-alpha-D-glucosamine</name>
        <dbReference type="ChEBI" id="CHEBI:57705"/>
    </ligand>
</feature>
<evidence type="ECO:0000256" key="18">
    <source>
        <dbReference type="HAMAP-Rule" id="MF_01631"/>
    </source>
</evidence>
<dbReference type="InterPro" id="IPR025877">
    <property type="entry name" value="MobA-like_NTP_Trfase"/>
</dbReference>
<keyword evidence="9 18" id="KW-0460">Magnesium</keyword>
<comment type="pathway">
    <text evidence="18">Nucleotide-sugar biosynthesis; UDP-N-acetyl-alpha-D-glucosamine biosynthesis; N-acetyl-alpha-D-glucosamine 1-phosphate from alpha-D-glucosamine 6-phosphate (route II): step 2/2.</text>
</comment>